<dbReference type="AlphaFoldDB" id="A0A4V5NDC1"/>
<evidence type="ECO:0000256" key="4">
    <source>
        <dbReference type="ARBA" id="ARBA00023004"/>
    </source>
</evidence>
<gene>
    <name evidence="7" type="ORF">B0A55_11614</name>
</gene>
<dbReference type="InterPro" id="IPR004294">
    <property type="entry name" value="Carotenoid_Oase"/>
</dbReference>
<sequence>MFEPPLPLAGHKRKRGSSHSHPLQPTPQPKHPYLSGNFAPIQQTLPLTPCTHTGTIPAELADGQYVRNGSNPVSNEDLGRDAHWFDGDGMLAGVLFRRDEATGKIEPEFVNQYILTDLYLSTLSSPRLRVPILPSIATLVNPLYSLFHVTLRILRTVVLVVLSFLPGSKQKIKKISVANTNIVYHDGRALATCESGPPMRIQLPELETVGWYNGAWAEGELNDKAGKMDEEMKELYGKKLGEDSMAMLGWMREWTTAHPKIDPVTEEMLMFHSSFAPPFVQYSIIPQQQQQHASNSQAPAVDDGNTIPPRLDKLLNAPVPGITKAKMMHDFGVSLAHTVIMDLPLSLDPMNQLRGLPPVSYDSSRPSRFGVFPRRQPEKVRWFETDASCIFHTANTWDTPLIDEAGEKTTEVNMLACRLTSATMVYAAGNIAAPVERKPKVVLAETKKRRMPFFSKYDDAESTAYERAALLESPSEEKEAFVHINEGPSPSPFTSSPDDEEEEDRSWEEDQCRLYYYAFALSSPPSTNQITHQWALTTIPFEFPSVRPDKEMQSARFIYGCSTSTTSFGSALGKATKIDVLVKIDALTLIDRGRRNPPRSVGGSVDTRTMAEILAGGEAAGDGSIQAFQMPEGWFAQEPRFVPASSNEGEDDGWLLFYAFDEAQLLPSGDVPAENGDGAQGEEGRARSELWVLSARDMKTVVARVELPQRVPYGLHGSWFDGGMIKGQRGVEGLRRVVEQCEGHESGGVWMGVRGWVEGLLG</sequence>
<dbReference type="Proteomes" id="UP000309340">
    <property type="component" value="Unassembled WGS sequence"/>
</dbReference>
<protein>
    <recommendedName>
        <fullName evidence="9">Carotenoid oxygenase</fullName>
    </recommendedName>
</protein>
<feature type="binding site" evidence="5">
    <location>
        <position position="392"/>
    </location>
    <ligand>
        <name>Fe cation</name>
        <dbReference type="ChEBI" id="CHEBI:24875"/>
        <note>catalytic</note>
    </ligand>
</feature>
<evidence type="ECO:0000256" key="6">
    <source>
        <dbReference type="SAM" id="MobiDB-lite"/>
    </source>
</evidence>
<evidence type="ECO:0008006" key="9">
    <source>
        <dbReference type="Google" id="ProtNLM"/>
    </source>
</evidence>
<dbReference type="GO" id="GO:0010436">
    <property type="term" value="F:carotenoid dioxygenase activity"/>
    <property type="evidence" value="ECO:0007669"/>
    <property type="project" value="TreeGrafter"/>
</dbReference>
<feature type="binding site" evidence="5">
    <location>
        <position position="258"/>
    </location>
    <ligand>
        <name>Fe cation</name>
        <dbReference type="ChEBI" id="CHEBI:24875"/>
        <note>catalytic</note>
    </ligand>
</feature>
<keyword evidence="8" id="KW-1185">Reference proteome</keyword>
<dbReference type="PANTHER" id="PTHR10543:SF89">
    <property type="entry name" value="CAROTENOID 9,10(9',10')-CLEAVAGE DIOXYGENASE 1"/>
    <property type="match status" value="1"/>
</dbReference>
<organism evidence="7 8">
    <name type="scientific">Friedmanniomyces simplex</name>
    <dbReference type="NCBI Taxonomy" id="329884"/>
    <lineage>
        <taxon>Eukaryota</taxon>
        <taxon>Fungi</taxon>
        <taxon>Dikarya</taxon>
        <taxon>Ascomycota</taxon>
        <taxon>Pezizomycotina</taxon>
        <taxon>Dothideomycetes</taxon>
        <taxon>Dothideomycetidae</taxon>
        <taxon>Mycosphaerellales</taxon>
        <taxon>Teratosphaeriaceae</taxon>
        <taxon>Friedmanniomyces</taxon>
    </lineage>
</organism>
<dbReference type="OrthoDB" id="1069523at2759"/>
<dbReference type="EMBL" id="NAJQ01001132">
    <property type="protein sequence ID" value="TKA62079.1"/>
    <property type="molecule type" value="Genomic_DNA"/>
</dbReference>
<feature type="region of interest" description="Disordered" evidence="6">
    <location>
        <begin position="287"/>
        <end position="307"/>
    </location>
</feature>
<evidence type="ECO:0000313" key="7">
    <source>
        <dbReference type="EMBL" id="TKA62079.1"/>
    </source>
</evidence>
<accession>A0A4V5NDC1</accession>
<keyword evidence="3" id="KW-0560">Oxidoreductase</keyword>
<keyword evidence="4 5" id="KW-0408">Iron</keyword>
<dbReference type="PANTHER" id="PTHR10543">
    <property type="entry name" value="BETA-CAROTENE DIOXYGENASE"/>
    <property type="match status" value="1"/>
</dbReference>
<comment type="cofactor">
    <cofactor evidence="5">
        <name>Fe(2+)</name>
        <dbReference type="ChEBI" id="CHEBI:29033"/>
    </cofactor>
    <text evidence="5">Binds 1 Fe(2+) ion per subunit.</text>
</comment>
<name>A0A4V5NDC1_9PEZI</name>
<feature type="binding site" evidence="5">
    <location>
        <position position="329"/>
    </location>
    <ligand>
        <name>Fe cation</name>
        <dbReference type="ChEBI" id="CHEBI:24875"/>
        <note>catalytic</note>
    </ligand>
</feature>
<feature type="region of interest" description="Disordered" evidence="6">
    <location>
        <begin position="476"/>
        <end position="505"/>
    </location>
</feature>
<evidence type="ECO:0000256" key="3">
    <source>
        <dbReference type="ARBA" id="ARBA00023002"/>
    </source>
</evidence>
<dbReference type="GO" id="GO:0016121">
    <property type="term" value="P:carotene catabolic process"/>
    <property type="evidence" value="ECO:0007669"/>
    <property type="project" value="TreeGrafter"/>
</dbReference>
<keyword evidence="2 5" id="KW-0479">Metal-binding</keyword>
<dbReference type="GO" id="GO:0046872">
    <property type="term" value="F:metal ion binding"/>
    <property type="evidence" value="ECO:0007669"/>
    <property type="project" value="UniProtKB-KW"/>
</dbReference>
<proteinExistence type="inferred from homology"/>
<dbReference type="Pfam" id="PF03055">
    <property type="entry name" value="RPE65"/>
    <property type="match status" value="1"/>
</dbReference>
<evidence type="ECO:0000256" key="5">
    <source>
        <dbReference type="PIRSR" id="PIRSR604294-1"/>
    </source>
</evidence>
<reference evidence="7 8" key="1">
    <citation type="submission" date="2017-03" db="EMBL/GenBank/DDBJ databases">
        <title>Genomes of endolithic fungi from Antarctica.</title>
        <authorList>
            <person name="Coleine C."/>
            <person name="Masonjones S."/>
            <person name="Stajich J.E."/>
        </authorList>
    </citation>
    <scope>NUCLEOTIDE SEQUENCE [LARGE SCALE GENOMIC DNA]</scope>
    <source>
        <strain evidence="7 8">CCFEE 5184</strain>
    </source>
</reference>
<evidence type="ECO:0000256" key="2">
    <source>
        <dbReference type="ARBA" id="ARBA00022723"/>
    </source>
</evidence>
<comment type="caution">
    <text evidence="7">The sequence shown here is derived from an EMBL/GenBank/DDBJ whole genome shotgun (WGS) entry which is preliminary data.</text>
</comment>
<dbReference type="STRING" id="329884.A0A4V5NDC1"/>
<feature type="binding site" evidence="5">
    <location>
        <position position="716"/>
    </location>
    <ligand>
        <name>Fe cation</name>
        <dbReference type="ChEBI" id="CHEBI:24875"/>
        <note>catalytic</note>
    </ligand>
</feature>
<feature type="region of interest" description="Disordered" evidence="6">
    <location>
        <begin position="1"/>
        <end position="37"/>
    </location>
</feature>
<evidence type="ECO:0000313" key="8">
    <source>
        <dbReference type="Proteomes" id="UP000309340"/>
    </source>
</evidence>
<comment type="similarity">
    <text evidence="1">Belongs to the carotenoid oxygenase family.</text>
</comment>
<evidence type="ECO:0000256" key="1">
    <source>
        <dbReference type="ARBA" id="ARBA00006787"/>
    </source>
</evidence>
<feature type="compositionally biased region" description="Low complexity" evidence="6">
    <location>
        <begin position="486"/>
        <end position="496"/>
    </location>
</feature>